<keyword evidence="3" id="KW-1185">Reference proteome</keyword>
<dbReference type="Proteomes" id="UP001484239">
    <property type="component" value="Unassembled WGS sequence"/>
</dbReference>
<feature type="signal peptide" evidence="1">
    <location>
        <begin position="1"/>
        <end position="23"/>
    </location>
</feature>
<organism evidence="2 3">
    <name type="scientific">Gaopeijia maritima</name>
    <dbReference type="NCBI Taxonomy" id="3119007"/>
    <lineage>
        <taxon>Bacteria</taxon>
        <taxon>Pseudomonadati</taxon>
        <taxon>Gemmatimonadota</taxon>
        <taxon>Longimicrobiia</taxon>
        <taxon>Gaopeijiales</taxon>
        <taxon>Gaopeijiaceae</taxon>
        <taxon>Gaopeijia</taxon>
    </lineage>
</organism>
<dbReference type="RefSeq" id="WP_405279397.1">
    <property type="nucleotide sequence ID" value="NZ_JBBHLI010000003.1"/>
</dbReference>
<evidence type="ECO:0000256" key="1">
    <source>
        <dbReference type="SAM" id="SignalP"/>
    </source>
</evidence>
<reference evidence="2 3" key="1">
    <citation type="submission" date="2024-02" db="EMBL/GenBank/DDBJ databases">
        <title>A novel Gemmatimonadota bacterium.</title>
        <authorList>
            <person name="Du Z.-J."/>
            <person name="Ye Y.-Q."/>
        </authorList>
    </citation>
    <scope>NUCLEOTIDE SEQUENCE [LARGE SCALE GENOMIC DNA]</scope>
    <source>
        <strain evidence="2 3">DH-20</strain>
    </source>
</reference>
<proteinExistence type="predicted"/>
<accession>A0ABU9E9T3</accession>
<sequence length="373" mass="38238">MMRAGAVLALVATLVSGAESLCAQPVSGQGGVVFDSYSFGEGLGFESMRQIAVPVVVESRVSERASLTLATGWTQVSMGLDDGQSLELAGLIDTEARLTVAVRPERLSVFLSGSVPTGLGTVAEEKLALLGPLSHDLLAFSTPTLGGGGSVGIGAAGAAATGTTSIGWAAHLRVPLTYEPVVGSGDEVRAGTEVRARIGMESPVGRRSFFRLAAVMSLRGKDRLDGAPVNGVGRRLAGYASLDTPLAGTVATVWTSGFYRSDPSLEPTAVGASVVPRGGMLAAGARVVMGVGAVTRLEPEVEIRTSAVAPDAAGLDLETEGRLVRLGLRLRRPLQSGLGLVAEAGGVWGTLHEGVHSVDTRGLRAAVAFSWTR</sequence>
<evidence type="ECO:0000313" key="3">
    <source>
        <dbReference type="Proteomes" id="UP001484239"/>
    </source>
</evidence>
<gene>
    <name evidence="2" type="ORF">WI372_07860</name>
</gene>
<comment type="caution">
    <text evidence="2">The sequence shown here is derived from an EMBL/GenBank/DDBJ whole genome shotgun (WGS) entry which is preliminary data.</text>
</comment>
<keyword evidence="1" id="KW-0732">Signal</keyword>
<feature type="chain" id="PRO_5046276872" evidence="1">
    <location>
        <begin position="24"/>
        <end position="373"/>
    </location>
</feature>
<protein>
    <submittedName>
        <fullName evidence="2">Uncharacterized protein</fullName>
    </submittedName>
</protein>
<name>A0ABU9E9T3_9BACT</name>
<evidence type="ECO:0000313" key="2">
    <source>
        <dbReference type="EMBL" id="MEK9500888.1"/>
    </source>
</evidence>
<dbReference type="EMBL" id="JBBHLI010000003">
    <property type="protein sequence ID" value="MEK9500888.1"/>
    <property type="molecule type" value="Genomic_DNA"/>
</dbReference>